<feature type="non-terminal residue" evidence="1">
    <location>
        <position position="120"/>
    </location>
</feature>
<dbReference type="EMBL" id="CAJNNW010034223">
    <property type="protein sequence ID" value="CAE8722020.1"/>
    <property type="molecule type" value="Genomic_DNA"/>
</dbReference>
<gene>
    <name evidence="1" type="ORF">PGLA2088_LOCUS42277</name>
</gene>
<dbReference type="Proteomes" id="UP000626109">
    <property type="component" value="Unassembled WGS sequence"/>
</dbReference>
<accession>A0A813L8X3</accession>
<evidence type="ECO:0000313" key="2">
    <source>
        <dbReference type="Proteomes" id="UP000626109"/>
    </source>
</evidence>
<evidence type="ECO:0000313" key="1">
    <source>
        <dbReference type="EMBL" id="CAE8722020.1"/>
    </source>
</evidence>
<protein>
    <submittedName>
        <fullName evidence="1">Uncharacterized protein</fullName>
    </submittedName>
</protein>
<sequence length="120" mass="13436">AECGKWHDTAPEGCSKTAGQTLAMEFLNLYHLNAWLILPASKDANCAMVELMAAKKQTPAWFITHWWGEPIGDFVACVAKHVCIRCLSRDSPYWVCAYANRQHSLDDELSADPTETSFCK</sequence>
<organism evidence="1 2">
    <name type="scientific">Polarella glacialis</name>
    <name type="common">Dinoflagellate</name>
    <dbReference type="NCBI Taxonomy" id="89957"/>
    <lineage>
        <taxon>Eukaryota</taxon>
        <taxon>Sar</taxon>
        <taxon>Alveolata</taxon>
        <taxon>Dinophyceae</taxon>
        <taxon>Suessiales</taxon>
        <taxon>Suessiaceae</taxon>
        <taxon>Polarella</taxon>
    </lineage>
</organism>
<name>A0A813L8X3_POLGL</name>
<proteinExistence type="predicted"/>
<feature type="non-terminal residue" evidence="1">
    <location>
        <position position="1"/>
    </location>
</feature>
<comment type="caution">
    <text evidence="1">The sequence shown here is derived from an EMBL/GenBank/DDBJ whole genome shotgun (WGS) entry which is preliminary data.</text>
</comment>
<dbReference type="AlphaFoldDB" id="A0A813L8X3"/>
<reference evidence="1" key="1">
    <citation type="submission" date="2021-02" db="EMBL/GenBank/DDBJ databases">
        <authorList>
            <person name="Dougan E. K."/>
            <person name="Rhodes N."/>
            <person name="Thang M."/>
            <person name="Chan C."/>
        </authorList>
    </citation>
    <scope>NUCLEOTIDE SEQUENCE</scope>
</reference>